<evidence type="ECO:0000256" key="5">
    <source>
        <dbReference type="ARBA" id="ARBA00022889"/>
    </source>
</evidence>
<dbReference type="PANTHER" id="PTHR46507:SF4">
    <property type="entry name" value="SSX FAMILY MEMBER 2 INTERACTING PROTEIN"/>
    <property type="match status" value="1"/>
</dbReference>
<evidence type="ECO:0000256" key="10">
    <source>
        <dbReference type="SAM" id="MobiDB-lite"/>
    </source>
</evidence>
<dbReference type="GO" id="GO:0036064">
    <property type="term" value="C:ciliary basal body"/>
    <property type="evidence" value="ECO:0007669"/>
    <property type="project" value="TreeGrafter"/>
</dbReference>
<dbReference type="InterPro" id="IPR052300">
    <property type="entry name" value="Adhesion_Centrosome_assoc"/>
</dbReference>
<dbReference type="Proteomes" id="UP000242875">
    <property type="component" value="Unassembled WGS sequence"/>
</dbReference>
<evidence type="ECO:0000256" key="9">
    <source>
        <dbReference type="SAM" id="Coils"/>
    </source>
</evidence>
<feature type="coiled-coil region" evidence="9">
    <location>
        <begin position="115"/>
        <end position="202"/>
    </location>
</feature>
<evidence type="ECO:0000256" key="3">
    <source>
        <dbReference type="ARBA" id="ARBA00009291"/>
    </source>
</evidence>
<comment type="caution">
    <text evidence="11">The sequence shown here is derived from an EMBL/GenBank/DDBJ whole genome shotgun (WGS) entry which is preliminary data.</text>
</comment>
<dbReference type="OrthoDB" id="312015at2759"/>
<evidence type="ECO:0000256" key="2">
    <source>
        <dbReference type="ARBA" id="ARBA00004300"/>
    </source>
</evidence>
<comment type="subcellular location">
    <subcellularLocation>
        <location evidence="1">Cell junction</location>
    </subcellularLocation>
    <subcellularLocation>
        <location evidence="2">Cytoplasm</location>
        <location evidence="2">Cytoskeleton</location>
        <location evidence="2">Microtubule organizing center</location>
        <location evidence="2">Centrosome</location>
    </subcellularLocation>
</comment>
<evidence type="ECO:0000256" key="4">
    <source>
        <dbReference type="ARBA" id="ARBA00022490"/>
    </source>
</evidence>
<feature type="region of interest" description="Disordered" evidence="10">
    <location>
        <begin position="389"/>
        <end position="488"/>
    </location>
</feature>
<accession>A0A261XYG2</accession>
<evidence type="ECO:0000313" key="12">
    <source>
        <dbReference type="Proteomes" id="UP000242875"/>
    </source>
</evidence>
<name>A0A261XYG2_9FUNG</name>
<proteinExistence type="inferred from homology"/>
<reference evidence="11 12" key="1">
    <citation type="journal article" date="2017" name="Mycologia">
        <title>Bifiguratus adelaidae, gen. et sp. nov., a new member of Mucoromycotina in endophytic and soil-dwelling habitats.</title>
        <authorList>
            <person name="Torres-Cruz T.J."/>
            <person name="Billingsley Tobias T.L."/>
            <person name="Almatruk M."/>
            <person name="Hesse C."/>
            <person name="Kuske C.R."/>
            <person name="Desiro A."/>
            <person name="Benucci G.M."/>
            <person name="Bonito G."/>
            <person name="Stajich J.E."/>
            <person name="Dunlap C."/>
            <person name="Arnold A.E."/>
            <person name="Porras-Alfaro A."/>
        </authorList>
    </citation>
    <scope>NUCLEOTIDE SEQUENCE [LARGE SCALE GENOMIC DNA]</scope>
    <source>
        <strain evidence="11 12">AZ0501</strain>
    </source>
</reference>
<evidence type="ECO:0008006" key="13">
    <source>
        <dbReference type="Google" id="ProtNLM"/>
    </source>
</evidence>
<keyword evidence="7 9" id="KW-0175">Coiled coil</keyword>
<dbReference type="GO" id="GO:0007155">
    <property type="term" value="P:cell adhesion"/>
    <property type="evidence" value="ECO:0007669"/>
    <property type="project" value="UniProtKB-KW"/>
</dbReference>
<dbReference type="AlphaFoldDB" id="A0A261XYG2"/>
<dbReference type="GO" id="GO:0035735">
    <property type="term" value="P:intraciliary transport involved in cilium assembly"/>
    <property type="evidence" value="ECO:0007669"/>
    <property type="project" value="TreeGrafter"/>
</dbReference>
<dbReference type="EMBL" id="MVBO01000089">
    <property type="protein sequence ID" value="OZJ03358.1"/>
    <property type="molecule type" value="Genomic_DNA"/>
</dbReference>
<feature type="region of interest" description="Disordered" evidence="10">
    <location>
        <begin position="1"/>
        <end position="20"/>
    </location>
</feature>
<keyword evidence="6" id="KW-0965">Cell junction</keyword>
<organism evidence="11 12">
    <name type="scientific">Bifiguratus adelaidae</name>
    <dbReference type="NCBI Taxonomy" id="1938954"/>
    <lineage>
        <taxon>Eukaryota</taxon>
        <taxon>Fungi</taxon>
        <taxon>Fungi incertae sedis</taxon>
        <taxon>Mucoromycota</taxon>
        <taxon>Mucoromycotina</taxon>
        <taxon>Endogonomycetes</taxon>
        <taxon>Endogonales</taxon>
        <taxon>Endogonales incertae sedis</taxon>
        <taxon>Bifiguratus</taxon>
    </lineage>
</organism>
<evidence type="ECO:0000313" key="11">
    <source>
        <dbReference type="EMBL" id="OZJ03358.1"/>
    </source>
</evidence>
<evidence type="ECO:0000256" key="7">
    <source>
        <dbReference type="ARBA" id="ARBA00023054"/>
    </source>
</evidence>
<feature type="compositionally biased region" description="Low complexity" evidence="10">
    <location>
        <begin position="396"/>
        <end position="406"/>
    </location>
</feature>
<dbReference type="Pfam" id="PF11559">
    <property type="entry name" value="ADIP"/>
    <property type="match status" value="1"/>
</dbReference>
<comment type="similarity">
    <text evidence="3">Belongs to the ADIP family.</text>
</comment>
<keyword evidence="12" id="KW-1185">Reference proteome</keyword>
<keyword evidence="8" id="KW-0206">Cytoskeleton</keyword>
<evidence type="ECO:0000256" key="8">
    <source>
        <dbReference type="ARBA" id="ARBA00023212"/>
    </source>
</evidence>
<feature type="coiled-coil region" evidence="9">
    <location>
        <begin position="347"/>
        <end position="374"/>
    </location>
</feature>
<dbReference type="InterPro" id="IPR021622">
    <property type="entry name" value="Afadin/alpha-actinin-bd"/>
</dbReference>
<keyword evidence="5" id="KW-0130">Cell adhesion</keyword>
<dbReference type="PANTHER" id="PTHR46507">
    <property type="entry name" value="AFADIN- AND ALPHA-ACTININ-BINDING PROTEIN"/>
    <property type="match status" value="1"/>
</dbReference>
<evidence type="ECO:0000256" key="6">
    <source>
        <dbReference type="ARBA" id="ARBA00022949"/>
    </source>
</evidence>
<evidence type="ECO:0000256" key="1">
    <source>
        <dbReference type="ARBA" id="ARBA00004282"/>
    </source>
</evidence>
<protein>
    <recommendedName>
        <fullName evidence="13">Afadin and alpha-actinin-binding-domain-containing protein</fullName>
    </recommendedName>
</protein>
<gene>
    <name evidence="11" type="ORF">BZG36_02979</name>
</gene>
<keyword evidence="4" id="KW-0963">Cytoplasm</keyword>
<sequence length="488" mass="54671">MAADGDVISPIRPNPSTPYQRQTFQISSAITPPYEFATPKKERFCNLDNLKSSSEFINSKLSDEGLPSPLQFWNGTHEDAVRIVNCIAKLLEQNQNDANARTDIEEKFQLLVNDYDTAQSNVARLKLKTDALERENHTLSVRLRVAEKESKQANSQLKLVKEELARLKANSQHAKTQFLHEQRRQEANLQKHREKLQRLLGDAYRGQKIIAELRNLPSAPELRGGSAAELDEEIKNQANQREALFRKENLALRGMLHELAQALVSKVLLYETNDDGQPFNVDHLHVDQPGQMFPDLQVLQSTIKQLVAQIDYESNERRQSGFQLATQMQEDHLNAVEQEVNDNYDVVEEQRKMIDDLKAAVEKLSGDLAEKSKLVEHFLENDLQVGNHSTDQISEAPASHPSADDAPPTPVTRELATPRVSKLPRPAHPVPSTPAWVSSQDANKHLATPSAPSKLVQHPDQDAFASTPGLSEIGTPSVANPQKRARVL</sequence>